<dbReference type="GO" id="GO:0005525">
    <property type="term" value="F:GTP binding"/>
    <property type="evidence" value="ECO:0007669"/>
    <property type="project" value="UniProtKB-KW"/>
</dbReference>
<keyword evidence="6" id="KW-0342">GTP-binding</keyword>
<accession>A0A0S7Y6M7</accession>
<evidence type="ECO:0000256" key="5">
    <source>
        <dbReference type="ARBA" id="ARBA00022741"/>
    </source>
</evidence>
<dbReference type="Proteomes" id="UP000051861">
    <property type="component" value="Unassembled WGS sequence"/>
</dbReference>
<dbReference type="AlphaFoldDB" id="A0A0S7Y6M7"/>
<dbReference type="PATRIC" id="fig|1703775.3.peg.94"/>
<protein>
    <recommendedName>
        <fullName evidence="2">mannose-1-phosphate guanylyltransferase</fullName>
        <ecNumber evidence="2">2.7.7.13</ecNumber>
    </recommendedName>
</protein>
<dbReference type="InterPro" id="IPR029044">
    <property type="entry name" value="Nucleotide-diphossugar_trans"/>
</dbReference>
<evidence type="ECO:0000313" key="10">
    <source>
        <dbReference type="EMBL" id="KPJ70234.1"/>
    </source>
</evidence>
<evidence type="ECO:0000256" key="6">
    <source>
        <dbReference type="ARBA" id="ARBA00023134"/>
    </source>
</evidence>
<dbReference type="FunFam" id="3.90.550.10:FF:000046">
    <property type="entry name" value="Mannose-1-phosphate guanylyltransferase (GDP)"/>
    <property type="match status" value="1"/>
</dbReference>
<dbReference type="InterPro" id="IPR005835">
    <property type="entry name" value="NTP_transferase_dom"/>
</dbReference>
<comment type="caution">
    <text evidence="10">The sequence shown here is derived from an EMBL/GenBank/DDBJ whole genome shotgun (WGS) entry which is preliminary data.</text>
</comment>
<evidence type="ECO:0000313" key="11">
    <source>
        <dbReference type="Proteomes" id="UP000051861"/>
    </source>
</evidence>
<evidence type="ECO:0000259" key="8">
    <source>
        <dbReference type="Pfam" id="PF00483"/>
    </source>
</evidence>
<proteinExistence type="inferred from homology"/>
<dbReference type="SUPFAM" id="SSF159283">
    <property type="entry name" value="Guanosine diphospho-D-mannose pyrophosphorylase/mannose-6-phosphate isomerase linker domain"/>
    <property type="match status" value="1"/>
</dbReference>
<dbReference type="EC" id="2.7.7.13" evidence="2"/>
<dbReference type="PANTHER" id="PTHR46390:SF1">
    <property type="entry name" value="MANNOSE-1-PHOSPHATE GUANYLYLTRANSFERASE"/>
    <property type="match status" value="1"/>
</dbReference>
<evidence type="ECO:0000256" key="2">
    <source>
        <dbReference type="ARBA" id="ARBA00012387"/>
    </source>
</evidence>
<dbReference type="GO" id="GO:0009298">
    <property type="term" value="P:GDP-mannose biosynthetic process"/>
    <property type="evidence" value="ECO:0007669"/>
    <property type="project" value="TreeGrafter"/>
</dbReference>
<keyword evidence="5" id="KW-0547">Nucleotide-binding</keyword>
<evidence type="ECO:0000256" key="7">
    <source>
        <dbReference type="ARBA" id="ARBA00047343"/>
    </source>
</evidence>
<keyword evidence="3" id="KW-0808">Transferase</keyword>
<sequence length="358" mass="40616">MEIRAVIMAGGIGTRFWPLSRKKIPKQFLPIVSEKTMIEETVLRLLPLLSPDKIYTVANLEQTQTIRKLLSRLPVENLFVEPRGKNTAPSLMLATAKIFLQNPEAVVAALPADHLIKDPARFLKKLEAGASLATEGFLITFGIPPTYPATGYGYIHFSKDSPCRIQEESFYTVKEFREKPGYEQAKQFLEAGNYYWNSGMFFWVARVFAQKLSLYAPSMIPYWERMLNALKKEKDEEIKSIFEEMPAISIDYALMEKVKEGVLVCPGDFGWSDVGSWSSLRDIWPKDKNGNAMKGESLIFNSRNCLSYSPHKLTAFIGVENIIVVDTGDALLVCHKDQDQRVKEIVDSIKKKGKKEYL</sequence>
<dbReference type="CDD" id="cd02509">
    <property type="entry name" value="GDP-M1P_Guanylyltransferase"/>
    <property type="match status" value="1"/>
</dbReference>
<evidence type="ECO:0000256" key="3">
    <source>
        <dbReference type="ARBA" id="ARBA00022679"/>
    </source>
</evidence>
<reference evidence="10 11" key="1">
    <citation type="journal article" date="2015" name="Microbiome">
        <title>Genomic resolution of linkages in carbon, nitrogen, and sulfur cycling among widespread estuary sediment bacteria.</title>
        <authorList>
            <person name="Baker B.J."/>
            <person name="Lazar C.S."/>
            <person name="Teske A.P."/>
            <person name="Dick G.J."/>
        </authorList>
    </citation>
    <scope>NUCLEOTIDE SEQUENCE [LARGE SCALE GENOMIC DNA]</scope>
    <source>
        <strain evidence="10">DG_54_3</strain>
    </source>
</reference>
<feature type="domain" description="Nucleotidyl transferase" evidence="8">
    <location>
        <begin position="5"/>
        <end position="287"/>
    </location>
</feature>
<dbReference type="EMBL" id="LIZX01000004">
    <property type="protein sequence ID" value="KPJ70234.1"/>
    <property type="molecule type" value="Genomic_DNA"/>
</dbReference>
<comment type="similarity">
    <text evidence="1">Belongs to the mannose-6-phosphate isomerase type 2 family.</text>
</comment>
<dbReference type="Gene3D" id="3.90.550.10">
    <property type="entry name" value="Spore Coat Polysaccharide Biosynthesis Protein SpsA, Chain A"/>
    <property type="match status" value="1"/>
</dbReference>
<feature type="domain" description="MannoseP isomerase/GMP-like beta-helix" evidence="9">
    <location>
        <begin position="299"/>
        <end position="347"/>
    </location>
</feature>
<dbReference type="InterPro" id="IPR049577">
    <property type="entry name" value="GMPP_N"/>
</dbReference>
<dbReference type="InterPro" id="IPR054566">
    <property type="entry name" value="ManC/GMP-like_b-helix"/>
</dbReference>
<comment type="catalytic activity">
    <reaction evidence="7">
        <text>alpha-D-mannose 1-phosphate + GTP + H(+) = GDP-alpha-D-mannose + diphosphate</text>
        <dbReference type="Rhea" id="RHEA:15229"/>
        <dbReference type="ChEBI" id="CHEBI:15378"/>
        <dbReference type="ChEBI" id="CHEBI:33019"/>
        <dbReference type="ChEBI" id="CHEBI:37565"/>
        <dbReference type="ChEBI" id="CHEBI:57527"/>
        <dbReference type="ChEBI" id="CHEBI:58409"/>
        <dbReference type="EC" id="2.7.7.13"/>
    </reaction>
</comment>
<dbReference type="Pfam" id="PF00483">
    <property type="entry name" value="NTP_transferase"/>
    <property type="match status" value="1"/>
</dbReference>
<dbReference type="InterPro" id="IPR051161">
    <property type="entry name" value="Mannose-6P_isomerase_type2"/>
</dbReference>
<evidence type="ECO:0000256" key="1">
    <source>
        <dbReference type="ARBA" id="ARBA00006115"/>
    </source>
</evidence>
<name>A0A0S7Y6M7_UNCSA</name>
<evidence type="ECO:0000256" key="4">
    <source>
        <dbReference type="ARBA" id="ARBA00022695"/>
    </source>
</evidence>
<dbReference type="PANTHER" id="PTHR46390">
    <property type="entry name" value="MANNOSE-1-PHOSPHATE GUANYLYLTRANSFERASE"/>
    <property type="match status" value="1"/>
</dbReference>
<dbReference type="SUPFAM" id="SSF53448">
    <property type="entry name" value="Nucleotide-diphospho-sugar transferases"/>
    <property type="match status" value="1"/>
</dbReference>
<dbReference type="GO" id="GO:0004475">
    <property type="term" value="F:mannose-1-phosphate guanylyltransferase (GTP) activity"/>
    <property type="evidence" value="ECO:0007669"/>
    <property type="project" value="UniProtKB-EC"/>
</dbReference>
<organism evidence="10 11">
    <name type="scientific">candidate division WOR-1 bacterium DG_54_3</name>
    <dbReference type="NCBI Taxonomy" id="1703775"/>
    <lineage>
        <taxon>Bacteria</taxon>
        <taxon>Bacillati</taxon>
        <taxon>Saganbacteria</taxon>
    </lineage>
</organism>
<evidence type="ECO:0000259" key="9">
    <source>
        <dbReference type="Pfam" id="PF22640"/>
    </source>
</evidence>
<gene>
    <name evidence="10" type="ORF">AMJ44_00535</name>
</gene>
<dbReference type="Pfam" id="PF22640">
    <property type="entry name" value="ManC_GMP_beta-helix"/>
    <property type="match status" value="1"/>
</dbReference>
<keyword evidence="4" id="KW-0548">Nucleotidyltransferase</keyword>